<organism evidence="1 2">
    <name type="scientific">Dermatophagoides pteronyssinus</name>
    <name type="common">European house dust mite</name>
    <dbReference type="NCBI Taxonomy" id="6956"/>
    <lineage>
        <taxon>Eukaryota</taxon>
        <taxon>Metazoa</taxon>
        <taxon>Ecdysozoa</taxon>
        <taxon>Arthropoda</taxon>
        <taxon>Chelicerata</taxon>
        <taxon>Arachnida</taxon>
        <taxon>Acari</taxon>
        <taxon>Acariformes</taxon>
        <taxon>Sarcoptiformes</taxon>
        <taxon>Astigmata</taxon>
        <taxon>Psoroptidia</taxon>
        <taxon>Analgoidea</taxon>
        <taxon>Pyroglyphidae</taxon>
        <taxon>Dermatophagoidinae</taxon>
        <taxon>Dermatophagoides</taxon>
    </lineage>
</organism>
<accession>A0ABQ8ITY9</accession>
<dbReference type="Proteomes" id="UP000887458">
    <property type="component" value="Unassembled WGS sequence"/>
</dbReference>
<sequence length="68" mass="7942">MVLDYCIVQKKTKCCKQTSSIYAHANTLMYPYRFKKNLKKILKISRSGSKFFLIQNQLHSLVCVNVII</sequence>
<reference evidence="1 2" key="1">
    <citation type="journal article" date="2018" name="J. Allergy Clin. Immunol.">
        <title>High-quality assembly of Dermatophagoides pteronyssinus genome and transcriptome reveals a wide range of novel allergens.</title>
        <authorList>
            <person name="Liu X.Y."/>
            <person name="Yang K.Y."/>
            <person name="Wang M.Q."/>
            <person name="Kwok J.S."/>
            <person name="Zeng X."/>
            <person name="Yang Z."/>
            <person name="Xiao X.J."/>
            <person name="Lau C.P."/>
            <person name="Li Y."/>
            <person name="Huang Z.M."/>
            <person name="Ba J.G."/>
            <person name="Yim A.K."/>
            <person name="Ouyang C.Y."/>
            <person name="Ngai S.M."/>
            <person name="Chan T.F."/>
            <person name="Leung E.L."/>
            <person name="Liu L."/>
            <person name="Liu Z.G."/>
            <person name="Tsui S.K."/>
        </authorList>
    </citation>
    <scope>NUCLEOTIDE SEQUENCE [LARGE SCALE GENOMIC DNA]</scope>
    <source>
        <strain evidence="1">Derp</strain>
    </source>
</reference>
<evidence type="ECO:0000313" key="1">
    <source>
        <dbReference type="EMBL" id="KAH9413780.1"/>
    </source>
</evidence>
<proteinExistence type="predicted"/>
<protein>
    <submittedName>
        <fullName evidence="1">Uncharacterized protein</fullName>
    </submittedName>
</protein>
<dbReference type="EMBL" id="NJHN03000119">
    <property type="protein sequence ID" value="KAH9413780.1"/>
    <property type="molecule type" value="Genomic_DNA"/>
</dbReference>
<evidence type="ECO:0000313" key="2">
    <source>
        <dbReference type="Proteomes" id="UP000887458"/>
    </source>
</evidence>
<reference evidence="1 2" key="2">
    <citation type="journal article" date="2022" name="Mol. Biol. Evol.">
        <title>Comparative Genomics Reveals Insights into the Divergent Evolution of Astigmatic Mites and Household Pest Adaptations.</title>
        <authorList>
            <person name="Xiong Q."/>
            <person name="Wan A.T."/>
            <person name="Liu X."/>
            <person name="Fung C.S."/>
            <person name="Xiao X."/>
            <person name="Malainual N."/>
            <person name="Hou J."/>
            <person name="Wang L."/>
            <person name="Wang M."/>
            <person name="Yang K.Y."/>
            <person name="Cui Y."/>
            <person name="Leung E.L."/>
            <person name="Nong W."/>
            <person name="Shin S.K."/>
            <person name="Au S.W."/>
            <person name="Jeong K.Y."/>
            <person name="Chew F.T."/>
            <person name="Hui J.H."/>
            <person name="Leung T.F."/>
            <person name="Tungtrongchitr A."/>
            <person name="Zhong N."/>
            <person name="Liu Z."/>
            <person name="Tsui S.K."/>
        </authorList>
    </citation>
    <scope>NUCLEOTIDE SEQUENCE [LARGE SCALE GENOMIC DNA]</scope>
    <source>
        <strain evidence="1">Derp</strain>
    </source>
</reference>
<gene>
    <name evidence="1" type="ORF">DERP_012114</name>
</gene>
<comment type="caution">
    <text evidence="1">The sequence shown here is derived from an EMBL/GenBank/DDBJ whole genome shotgun (WGS) entry which is preliminary data.</text>
</comment>
<name>A0ABQ8ITY9_DERPT</name>
<keyword evidence="2" id="KW-1185">Reference proteome</keyword>